<reference evidence="1" key="2">
    <citation type="submission" date="2023-04" db="EMBL/GenBank/DDBJ databases">
        <authorList>
            <person name="Sun J.-Q."/>
        </authorList>
    </citation>
    <scope>NUCLEOTIDE SEQUENCE</scope>
    <source>
        <strain evidence="1">CC-YY355</strain>
    </source>
</reference>
<organism evidence="1 2">
    <name type="scientific">Luteimonas composti</name>
    <dbReference type="NCBI Taxonomy" id="398257"/>
    <lineage>
        <taxon>Bacteria</taxon>
        <taxon>Pseudomonadati</taxon>
        <taxon>Pseudomonadota</taxon>
        <taxon>Gammaproteobacteria</taxon>
        <taxon>Lysobacterales</taxon>
        <taxon>Lysobacteraceae</taxon>
        <taxon>Luteimonas</taxon>
    </lineage>
</organism>
<name>A0ABT6MSW0_9GAMM</name>
<evidence type="ECO:0000313" key="2">
    <source>
        <dbReference type="Proteomes" id="UP001160550"/>
    </source>
</evidence>
<sequence>MADVTRLPTAHALANVPHMLRHWADVIERDTAAGVQLEFAALTIIQAGEAKPAFFIADRAPGMPPHPLFAAGVFDYCRQQLINDAARVDDEG</sequence>
<evidence type="ECO:0000313" key="1">
    <source>
        <dbReference type="EMBL" id="MDH7453543.1"/>
    </source>
</evidence>
<reference evidence="1" key="1">
    <citation type="journal article" date="2007" name="Int. J. Syst. Evol. Microbiol.">
        <title>Luteimonas composti sp. nov., a moderately thermophilic bacterium isolated from food waste.</title>
        <authorList>
            <person name="Young C.C."/>
            <person name="Kampfer P."/>
            <person name="Chen W.M."/>
            <person name="Yen W.S."/>
            <person name="Arun A.B."/>
            <person name="Lai W.A."/>
            <person name="Shen F.T."/>
            <person name="Rekha P.D."/>
            <person name="Lin K.Y."/>
            <person name="Chou J.H."/>
        </authorList>
    </citation>
    <scope>NUCLEOTIDE SEQUENCE</scope>
    <source>
        <strain evidence="1">CC-YY355</strain>
    </source>
</reference>
<protein>
    <submittedName>
        <fullName evidence="1">Uncharacterized protein</fullName>
    </submittedName>
</protein>
<keyword evidence="2" id="KW-1185">Reference proteome</keyword>
<comment type="caution">
    <text evidence="1">The sequence shown here is derived from an EMBL/GenBank/DDBJ whole genome shotgun (WGS) entry which is preliminary data.</text>
</comment>
<proteinExistence type="predicted"/>
<accession>A0ABT6MSW0</accession>
<dbReference type="Proteomes" id="UP001160550">
    <property type="component" value="Unassembled WGS sequence"/>
</dbReference>
<gene>
    <name evidence="1" type="ORF">QF205_10765</name>
</gene>
<dbReference type="RefSeq" id="WP_280942762.1">
    <property type="nucleotide sequence ID" value="NZ_JARYGX010000021.1"/>
</dbReference>
<dbReference type="EMBL" id="JARYGX010000021">
    <property type="protein sequence ID" value="MDH7453543.1"/>
    <property type="molecule type" value="Genomic_DNA"/>
</dbReference>